<dbReference type="EMBL" id="JACNJH010000059">
    <property type="protein sequence ID" value="MBC8360036.1"/>
    <property type="molecule type" value="Genomic_DNA"/>
</dbReference>
<organism evidence="1 2">
    <name type="scientific">Candidatus Desulfatibia profunda</name>
    <dbReference type="NCBI Taxonomy" id="2841695"/>
    <lineage>
        <taxon>Bacteria</taxon>
        <taxon>Pseudomonadati</taxon>
        <taxon>Thermodesulfobacteriota</taxon>
        <taxon>Desulfobacteria</taxon>
        <taxon>Desulfobacterales</taxon>
        <taxon>Desulfobacterales incertae sedis</taxon>
        <taxon>Candidatus Desulfatibia</taxon>
    </lineage>
</organism>
<comment type="caution">
    <text evidence="1">The sequence shown here is derived from an EMBL/GenBank/DDBJ whole genome shotgun (WGS) entry which is preliminary data.</text>
</comment>
<reference evidence="1 2" key="1">
    <citation type="submission" date="2020-08" db="EMBL/GenBank/DDBJ databases">
        <title>Bridging the membrane lipid divide: bacteria of the FCB group superphylum have the potential to synthesize archaeal ether lipids.</title>
        <authorList>
            <person name="Villanueva L."/>
            <person name="Von Meijenfeldt F.A.B."/>
            <person name="Westbye A.B."/>
            <person name="Yadav S."/>
            <person name="Hopmans E.C."/>
            <person name="Dutilh B.E."/>
            <person name="Sinninghe Damste J.S."/>
        </authorList>
    </citation>
    <scope>NUCLEOTIDE SEQUENCE [LARGE SCALE GENOMIC DNA]</scope>
    <source>
        <strain evidence="1">NIOZ-UU30</strain>
    </source>
</reference>
<gene>
    <name evidence="1" type="ORF">H8E23_01385</name>
</gene>
<name>A0A8J6TL68_9BACT</name>
<proteinExistence type="predicted"/>
<dbReference type="Proteomes" id="UP000603434">
    <property type="component" value="Unassembled WGS sequence"/>
</dbReference>
<evidence type="ECO:0000313" key="1">
    <source>
        <dbReference type="EMBL" id="MBC8360036.1"/>
    </source>
</evidence>
<evidence type="ECO:0000313" key="2">
    <source>
        <dbReference type="Proteomes" id="UP000603434"/>
    </source>
</evidence>
<dbReference type="AlphaFoldDB" id="A0A8J6TL68"/>
<sequence length="76" mass="8506">MGTITIKVPKDINIEYKVESVEATENLLDKLNEMKMKTDSVGLDKLLGLFADEAELLDHVTESAMKARENDPLRVS</sequence>
<protein>
    <submittedName>
        <fullName evidence="1">Uncharacterized protein</fullName>
    </submittedName>
</protein>
<accession>A0A8J6TL68</accession>